<evidence type="ECO:0000256" key="6">
    <source>
        <dbReference type="SAM" id="Phobius"/>
    </source>
</evidence>
<feature type="transmembrane region" description="Helical" evidence="6">
    <location>
        <begin position="605"/>
        <end position="630"/>
    </location>
</feature>
<evidence type="ECO:0000256" key="3">
    <source>
        <dbReference type="ARBA" id="ARBA00022692"/>
    </source>
</evidence>
<accession>A0A9Q9J4L2</accession>
<evidence type="ECO:0000256" key="1">
    <source>
        <dbReference type="ARBA" id="ARBA00004651"/>
    </source>
</evidence>
<dbReference type="Pfam" id="PF02687">
    <property type="entry name" value="FtsX"/>
    <property type="match status" value="1"/>
</dbReference>
<feature type="transmembrane region" description="Helical" evidence="6">
    <location>
        <begin position="570"/>
        <end position="593"/>
    </location>
</feature>
<feature type="domain" description="ABC3 transporter permease C-terminal" evidence="7">
    <location>
        <begin position="59"/>
        <end position="168"/>
    </location>
</feature>
<keyword evidence="4 6" id="KW-1133">Transmembrane helix</keyword>
<keyword evidence="3 6" id="KW-0812">Transmembrane</keyword>
<feature type="transmembrane region" description="Helical" evidence="6">
    <location>
        <begin position="57"/>
        <end position="79"/>
    </location>
</feature>
<keyword evidence="2" id="KW-1003">Cell membrane</keyword>
<feature type="transmembrane region" description="Helical" evidence="6">
    <location>
        <begin position="100"/>
        <end position="130"/>
    </location>
</feature>
<name>A0A9Q9J4L2_9LACO</name>
<evidence type="ECO:0000256" key="2">
    <source>
        <dbReference type="ARBA" id="ARBA00022475"/>
    </source>
</evidence>
<sequence>MLMDLSLADLKQKSKLYLVYVCSQILIFSLFFAIQCFGNDSVIVTRLADNANIKEMARLISVFYTIFVLFYFIYFNNFFMRQKSEELGIYSILGFSDRKLINLFWLENTILILIGVILAVPLGLGIYALIRTWLIKFLGLDIAVWPIAIGLKAYFSLGSLGIITVIITYLELVWILKKNLVEIVNLQVIQDKKIKKRPVIAWVGITTLLIAYGLLIDLSQRPNDIWDKVGFMPIAALTAILLIGGTVLTINYSLPQLIDYLLKNKQVSYGQKNNVVLPRMQHRIRNKSQLITVIGLLFSLSVVTLGITAITLSYPKEAMKRVMPATLETILAKKKALSPSQTESIKKHFPAATVTDVEIVRVPIKEQLAITNKLIYQHLDAISLTEYNSLAIAEGKTKLKQVPVGQGVLVNYYASLNHRVDKRVNSTKGDQIYLKNSTNNNVIAFGNSVAIVVLNDGLFTNLQKKYADSNFYLTSINGKNMRDNMAIPKYFDHLQLKYLSSAKRNKEIVTANSPTFLLISIATVLFFISISTILYFTAKLEVAPVLSEYQTLIQLGYGKREIIKVVMLEISWLFVPTLVLGLISGFLGIYGASYMIMDTVTKSNWQIIFGTMRFVLYVTIPVYLCVYLLACRSVFGDIRRFVGKVLI</sequence>
<reference evidence="8" key="1">
    <citation type="submission" date="2022-09" db="EMBL/GenBank/DDBJ databases">
        <title>Complete genome of Ligilactobacillus agilis AM_LB6, isolated from chicken feces.</title>
        <authorList>
            <person name="den Bakker H.C."/>
            <person name="Mann A."/>
        </authorList>
    </citation>
    <scope>NUCLEOTIDE SEQUENCE</scope>
    <source>
        <strain evidence="8">AM_LB6</strain>
    </source>
</reference>
<evidence type="ECO:0000313" key="9">
    <source>
        <dbReference type="Proteomes" id="UP001058429"/>
    </source>
</evidence>
<dbReference type="RefSeq" id="WP_260904296.1">
    <property type="nucleotide sequence ID" value="NZ_CP104396.1"/>
</dbReference>
<feature type="transmembrane region" description="Helical" evidence="6">
    <location>
        <begin position="16"/>
        <end position="37"/>
    </location>
</feature>
<feature type="transmembrane region" description="Helical" evidence="6">
    <location>
        <begin position="142"/>
        <end position="170"/>
    </location>
</feature>
<organism evidence="8 9">
    <name type="scientific">Ligilactobacillus agilis</name>
    <dbReference type="NCBI Taxonomy" id="1601"/>
    <lineage>
        <taxon>Bacteria</taxon>
        <taxon>Bacillati</taxon>
        <taxon>Bacillota</taxon>
        <taxon>Bacilli</taxon>
        <taxon>Lactobacillales</taxon>
        <taxon>Lactobacillaceae</taxon>
        <taxon>Ligilactobacillus</taxon>
    </lineage>
</organism>
<dbReference type="Proteomes" id="UP001058429">
    <property type="component" value="Chromosome"/>
</dbReference>
<feature type="transmembrane region" description="Helical" evidence="6">
    <location>
        <begin position="199"/>
        <end position="218"/>
    </location>
</feature>
<comment type="subcellular location">
    <subcellularLocation>
        <location evidence="1">Cell membrane</location>
        <topology evidence="1">Multi-pass membrane protein</topology>
    </subcellularLocation>
</comment>
<proteinExistence type="predicted"/>
<feature type="transmembrane region" description="Helical" evidence="6">
    <location>
        <begin position="290"/>
        <end position="314"/>
    </location>
</feature>
<evidence type="ECO:0000313" key="8">
    <source>
        <dbReference type="EMBL" id="UXC63787.1"/>
    </source>
</evidence>
<feature type="transmembrane region" description="Helical" evidence="6">
    <location>
        <begin position="516"/>
        <end position="536"/>
    </location>
</feature>
<dbReference type="GO" id="GO:0005886">
    <property type="term" value="C:plasma membrane"/>
    <property type="evidence" value="ECO:0007669"/>
    <property type="project" value="UniProtKB-SubCell"/>
</dbReference>
<dbReference type="EMBL" id="CP104396">
    <property type="protein sequence ID" value="UXC63787.1"/>
    <property type="molecule type" value="Genomic_DNA"/>
</dbReference>
<feature type="transmembrane region" description="Helical" evidence="6">
    <location>
        <begin position="230"/>
        <end position="254"/>
    </location>
</feature>
<protein>
    <submittedName>
        <fullName evidence="8">ABC transporter permease</fullName>
    </submittedName>
</protein>
<dbReference type="AlphaFoldDB" id="A0A9Q9J4L2"/>
<evidence type="ECO:0000256" key="4">
    <source>
        <dbReference type="ARBA" id="ARBA00022989"/>
    </source>
</evidence>
<dbReference type="InterPro" id="IPR003838">
    <property type="entry name" value="ABC3_permease_C"/>
</dbReference>
<dbReference type="PANTHER" id="PTHR46795">
    <property type="entry name" value="ABC TRANSPORTER PERMEASE-RELATED-RELATED"/>
    <property type="match status" value="1"/>
</dbReference>
<evidence type="ECO:0000259" key="7">
    <source>
        <dbReference type="Pfam" id="PF02687"/>
    </source>
</evidence>
<keyword evidence="5 6" id="KW-0472">Membrane</keyword>
<dbReference type="InterPro" id="IPR052536">
    <property type="entry name" value="ABC-4_Integral_Memb_Prot"/>
</dbReference>
<dbReference type="PANTHER" id="PTHR46795:SF3">
    <property type="entry name" value="ABC TRANSPORTER PERMEASE"/>
    <property type="match status" value="1"/>
</dbReference>
<evidence type="ECO:0000256" key="5">
    <source>
        <dbReference type="ARBA" id="ARBA00023136"/>
    </source>
</evidence>
<gene>
    <name evidence="8" type="ORF">N4562_01680</name>
</gene>
<dbReference type="GeneID" id="75136522"/>